<reference evidence="5 6" key="1">
    <citation type="submission" date="2018-09" db="EMBL/GenBank/DDBJ databases">
        <authorList>
            <person name="Tagini F."/>
        </authorList>
    </citation>
    <scope>NUCLEOTIDE SEQUENCE [LARGE SCALE GENOMIC DNA]</scope>
    <source>
        <strain evidence="4 5">MK4</strain>
        <strain evidence="3 6">MK42</strain>
    </source>
</reference>
<name>A0AB38UVV3_9MYCO</name>
<dbReference type="EMBL" id="UPHL01000103">
    <property type="protein sequence ID" value="VAZ84827.1"/>
    <property type="molecule type" value="Genomic_DNA"/>
</dbReference>
<dbReference type="RefSeq" id="WP_131808334.1">
    <property type="nucleotide sequence ID" value="NZ_LWCM01000107.1"/>
</dbReference>
<comment type="caution">
    <text evidence="3">The sequence shown here is derived from an EMBL/GenBank/DDBJ whole genome shotgun (WGS) entry which is preliminary data.</text>
</comment>
<evidence type="ECO:0000313" key="6">
    <source>
        <dbReference type="Proteomes" id="UP000279331"/>
    </source>
</evidence>
<dbReference type="Proteomes" id="UP000279331">
    <property type="component" value="Unassembled WGS sequence"/>
</dbReference>
<organism evidence="3 6">
    <name type="scientific">Mycobacterium persicum</name>
    <dbReference type="NCBI Taxonomy" id="1487726"/>
    <lineage>
        <taxon>Bacteria</taxon>
        <taxon>Bacillati</taxon>
        <taxon>Actinomycetota</taxon>
        <taxon>Actinomycetes</taxon>
        <taxon>Mycobacteriales</taxon>
        <taxon>Mycobacteriaceae</taxon>
        <taxon>Mycobacterium</taxon>
    </lineage>
</organism>
<keyword evidence="2" id="KW-1133">Transmembrane helix</keyword>
<evidence type="ECO:0008006" key="7">
    <source>
        <dbReference type="Google" id="ProtNLM"/>
    </source>
</evidence>
<protein>
    <recommendedName>
        <fullName evidence="7">DUF4878 domain-containing protein</fullName>
    </recommendedName>
</protein>
<gene>
    <name evidence="3" type="ORF">LAUMK42_03652</name>
    <name evidence="4" type="ORF">LAUMK4_03599</name>
</gene>
<evidence type="ECO:0000256" key="2">
    <source>
        <dbReference type="SAM" id="Phobius"/>
    </source>
</evidence>
<dbReference type="Proteomes" id="UP000271464">
    <property type="component" value="Unassembled WGS sequence"/>
</dbReference>
<keyword evidence="2" id="KW-0812">Transmembrane</keyword>
<dbReference type="AlphaFoldDB" id="A0AB38UVV3"/>
<feature type="region of interest" description="Disordered" evidence="1">
    <location>
        <begin position="1"/>
        <end position="96"/>
    </location>
</feature>
<evidence type="ECO:0000313" key="3">
    <source>
        <dbReference type="EMBL" id="VAZ84827.1"/>
    </source>
</evidence>
<sequence length="419" mass="43382">MTDWSGGRFGGPNPVGGSDAVDPAADRWQSQASPPGPWEHQQPPAAGPWQQHQPLQNGWGSPPPPVGVGWHPQPAGPAPIGPPLPGPPPGWSPSPGLRKSRKPLWVTLAAGGSVLVVVAIVLVITLAGGGGSGGGGSAGDMVKGYLQALARGDAETALSYGADQPATKELLTSEILKKQIAQWPISNIRILSDDSTGAGAAVGFAQVHVVVNFGDKVSDTTLSVKKDHGSWKLPSAAIKVKPGIAGDRDAAGKTVTFFGKPVGDSTVYVFPGWIDVGTSNPYITVTAKPILLDQVSLISETWIQPTFVLSDKGRDAARDQLVAAMANCQKSNLLAPPGCPMSVDPYGLADGTAAWGPADISAVKFDSFDPYRLALMFFGEAKAPITVRTTGGATKQGEASQFLSGTADLAKTPPELKFR</sequence>
<evidence type="ECO:0000313" key="4">
    <source>
        <dbReference type="EMBL" id="VAZ96766.1"/>
    </source>
</evidence>
<feature type="compositionally biased region" description="Pro residues" evidence="1">
    <location>
        <begin position="74"/>
        <end position="92"/>
    </location>
</feature>
<keyword evidence="5" id="KW-1185">Reference proteome</keyword>
<dbReference type="EMBL" id="UPHM01000100">
    <property type="protein sequence ID" value="VAZ96766.1"/>
    <property type="molecule type" value="Genomic_DNA"/>
</dbReference>
<keyword evidence="2" id="KW-0472">Membrane</keyword>
<feature type="transmembrane region" description="Helical" evidence="2">
    <location>
        <begin position="104"/>
        <end position="127"/>
    </location>
</feature>
<evidence type="ECO:0000256" key="1">
    <source>
        <dbReference type="SAM" id="MobiDB-lite"/>
    </source>
</evidence>
<accession>A0AB38UVV3</accession>
<evidence type="ECO:0000313" key="5">
    <source>
        <dbReference type="Proteomes" id="UP000271464"/>
    </source>
</evidence>
<proteinExistence type="predicted"/>